<evidence type="ECO:0000313" key="1">
    <source>
        <dbReference type="EMBL" id="RTR28096.1"/>
    </source>
</evidence>
<organism evidence="1 2">
    <name type="scientific">Bacillus yapensis</name>
    <dbReference type="NCBI Taxonomy" id="2492960"/>
    <lineage>
        <taxon>Bacteria</taxon>
        <taxon>Bacillati</taxon>
        <taxon>Bacillota</taxon>
        <taxon>Bacilli</taxon>
        <taxon>Bacillales</taxon>
        <taxon>Bacillaceae</taxon>
        <taxon>Bacillus</taxon>
    </lineage>
</organism>
<evidence type="ECO:0000313" key="2">
    <source>
        <dbReference type="Proteomes" id="UP000271374"/>
    </source>
</evidence>
<dbReference type="Pfam" id="PF17424">
    <property type="entry name" value="DUF5411"/>
    <property type="match status" value="1"/>
</dbReference>
<dbReference type="InterPro" id="IPR035389">
    <property type="entry name" value="DUF5411"/>
</dbReference>
<dbReference type="EMBL" id="RXNT01000016">
    <property type="protein sequence ID" value="RTR28096.1"/>
    <property type="molecule type" value="Genomic_DNA"/>
</dbReference>
<sequence length="146" mass="16519">MSKLTLGAFFFLVLLFFAIFTSSFEYISIADSDNETSVENATRNAMTQAINLGNARVNEEITINEDIAVEAIVRQYADSSDFFEGERYVNIYRISERAPMIAVDSYTVINTPFNDMASRITKKQAPNESITRSREIVIYESKALTK</sequence>
<protein>
    <submittedName>
        <fullName evidence="1">Uncharacterized protein</fullName>
    </submittedName>
</protein>
<proteinExistence type="predicted"/>
<keyword evidence="2" id="KW-1185">Reference proteome</keyword>
<name>A0A3S0I5R8_9BACI</name>
<accession>A0A3S0I5R8</accession>
<dbReference type="RefSeq" id="WP_126410100.1">
    <property type="nucleotide sequence ID" value="NZ_RXNT01000016.1"/>
</dbReference>
<comment type="caution">
    <text evidence="1">The sequence shown here is derived from an EMBL/GenBank/DDBJ whole genome shotgun (WGS) entry which is preliminary data.</text>
</comment>
<reference evidence="1 2" key="1">
    <citation type="submission" date="2018-12" db="EMBL/GenBank/DDBJ databases">
        <title>Bacillus yapensis draft genome sequence.</title>
        <authorList>
            <person name="Yu L."/>
            <person name="Xu X."/>
            <person name="Tang X."/>
        </authorList>
    </citation>
    <scope>NUCLEOTIDE SEQUENCE [LARGE SCALE GENOMIC DNA]</scope>
    <source>
        <strain evidence="1 2">XXST-01</strain>
    </source>
</reference>
<dbReference type="Proteomes" id="UP000271374">
    <property type="component" value="Unassembled WGS sequence"/>
</dbReference>
<dbReference type="OrthoDB" id="2926636at2"/>
<gene>
    <name evidence="1" type="ORF">EKG37_17485</name>
</gene>
<dbReference type="AlphaFoldDB" id="A0A3S0I5R8"/>